<feature type="transmembrane region" description="Helical" evidence="7">
    <location>
        <begin position="67"/>
        <end position="89"/>
    </location>
</feature>
<accession>A0A0S1SJZ9</accession>
<dbReference type="InterPro" id="IPR005524">
    <property type="entry name" value="DUF318"/>
</dbReference>
<feature type="transmembrane region" description="Helical" evidence="7">
    <location>
        <begin position="95"/>
        <end position="118"/>
    </location>
</feature>
<evidence type="ECO:0000256" key="2">
    <source>
        <dbReference type="ARBA" id="ARBA00006386"/>
    </source>
</evidence>
<dbReference type="PANTHER" id="PTHR42775">
    <property type="entry name" value="PERMEASE RV2963-RELATED"/>
    <property type="match status" value="1"/>
</dbReference>
<proteinExistence type="inferred from homology"/>
<feature type="transmembrane region" description="Helical" evidence="7">
    <location>
        <begin position="188"/>
        <end position="208"/>
    </location>
</feature>
<dbReference type="STRING" id="1735162.PeribacterB2_0700"/>
<evidence type="ECO:0008006" key="10">
    <source>
        <dbReference type="Google" id="ProtNLM"/>
    </source>
</evidence>
<dbReference type="PATRIC" id="fig|1735161.3.peg.679"/>
<accession>A0A0S1SWX3</accession>
<feature type="transmembrane region" description="Helical" evidence="7">
    <location>
        <begin position="28"/>
        <end position="46"/>
    </location>
</feature>
<dbReference type="GO" id="GO:0005886">
    <property type="term" value="C:plasma membrane"/>
    <property type="evidence" value="ECO:0007669"/>
    <property type="project" value="UniProtKB-SubCell"/>
</dbReference>
<keyword evidence="5 7" id="KW-1133">Transmembrane helix</keyword>
<feature type="transmembrane region" description="Helical" evidence="7">
    <location>
        <begin position="252"/>
        <end position="275"/>
    </location>
</feature>
<keyword evidence="3" id="KW-1003">Cell membrane</keyword>
<comment type="similarity">
    <text evidence="2">Belongs to the UPF0718 family.</text>
</comment>
<reference evidence="9" key="1">
    <citation type="submission" date="2015-10" db="EMBL/GenBank/DDBJ databases">
        <title>Analysis of five complete genome sequences for members of the class Peribacteria in the recently recognized Peregrinibacteria bacterial phylum.</title>
        <authorList>
            <person name="Anantharaman K."/>
            <person name="Brown C.T."/>
            <person name="Burstein D."/>
            <person name="Castelle C.J."/>
            <person name="Probst A.J."/>
            <person name="Thomas B.C."/>
            <person name="Williams K.H."/>
            <person name="Banfield J.F."/>
        </authorList>
    </citation>
    <scope>NUCLEOTIDE SEQUENCE [LARGE SCALE GENOMIC DNA]</scope>
</reference>
<accession>A0A0S1SRB7</accession>
<evidence type="ECO:0000256" key="4">
    <source>
        <dbReference type="ARBA" id="ARBA00022692"/>
    </source>
</evidence>
<feature type="transmembrane region" description="Helical" evidence="7">
    <location>
        <begin position="287"/>
        <end position="310"/>
    </location>
</feature>
<keyword evidence="6 7" id="KW-0472">Membrane</keyword>
<organism evidence="8 9">
    <name type="scientific">Candidatus Peribacter riflensis</name>
    <dbReference type="NCBI Taxonomy" id="1735162"/>
    <lineage>
        <taxon>Bacteria</taxon>
        <taxon>Candidatus Peregrinibacteriota</taxon>
        <taxon>Candidatus Peribacteria</taxon>
        <taxon>Candidatus Peribacterales</taxon>
        <taxon>Candidatus Peribacteraceae</taxon>
        <taxon>Candidatus Peribacter</taxon>
    </lineage>
</organism>
<evidence type="ECO:0000256" key="6">
    <source>
        <dbReference type="ARBA" id="ARBA00023136"/>
    </source>
</evidence>
<comment type="subcellular location">
    <subcellularLocation>
        <location evidence="1">Cell membrane</location>
        <topology evidence="1">Multi-pass membrane protein</topology>
    </subcellularLocation>
</comment>
<dbReference type="KEGG" id="prf:PeribacterA2_0699"/>
<keyword evidence="4 7" id="KW-0812">Transmembrane</keyword>
<accession>A0A0S1SKM8</accession>
<reference evidence="8 9" key="2">
    <citation type="journal article" date="2016" name="PeerJ">
        <title>Analysis of five complete genome sequences for members of the class Peribacteria in the recently recognized Peregrinibacteria bacterial phylum.</title>
        <authorList>
            <person name="Anantharaman K."/>
            <person name="Brown C.T."/>
            <person name="Burstein D."/>
            <person name="Castelle C.J."/>
            <person name="Probst A.J."/>
            <person name="Thomas B.C."/>
            <person name="Williams K.H."/>
            <person name="Banfield J.F."/>
        </authorList>
    </citation>
    <scope>NUCLEOTIDE SEQUENCE [LARGE SCALE GENOMIC DNA]</scope>
    <source>
        <strain evidence="8">RIFOXYD1_FULL_PER-ii_59_16</strain>
    </source>
</reference>
<sequence>MTYGVLSLRPESHLAEAIHFFIEDTLKIFLLLIVIIYVVTVIRTFIPPERIRSLLSRRGRLAGHVMAGGIGVVTPFCTCSAIPLFLGFLEAGVPLGVTFTFLIASPMVNEVAFALLFATFGLKIALLYMVSGLTIAIVAGMILGALKLEHLVDRGGEGPQNSARKRPETWPERLAFAQRYTRMILKRVWWIVLLGVGVGAWMHGYIPADFLAAYAGADRWYAVPFAVLLGIPLYANAAGIMPLVAVLAEKGVAAGTSLAFMMAVTGLSLPEFLILRRVMKTRLILTFAFVVGMGILFTGYLFNAVLAGAVSST</sequence>
<evidence type="ECO:0000256" key="5">
    <source>
        <dbReference type="ARBA" id="ARBA00022989"/>
    </source>
</evidence>
<evidence type="ECO:0000313" key="8">
    <source>
        <dbReference type="EMBL" id="ALM13374.1"/>
    </source>
</evidence>
<evidence type="ECO:0000313" key="9">
    <source>
        <dbReference type="Proteomes" id="UP000069135"/>
    </source>
</evidence>
<evidence type="ECO:0000256" key="7">
    <source>
        <dbReference type="SAM" id="Phobius"/>
    </source>
</evidence>
<protein>
    <recommendedName>
        <fullName evidence="10">Permease</fullName>
    </recommendedName>
</protein>
<evidence type="ECO:0000256" key="1">
    <source>
        <dbReference type="ARBA" id="ARBA00004651"/>
    </source>
</evidence>
<name>A0A0S1SWX3_9BACT</name>
<dbReference type="AlphaFoldDB" id="A0A0S1SWX3"/>
<dbReference type="Pfam" id="PF03773">
    <property type="entry name" value="ArsP_1"/>
    <property type="match status" value="1"/>
</dbReference>
<dbReference type="InterPro" id="IPR053166">
    <property type="entry name" value="UPF0718_permease"/>
</dbReference>
<dbReference type="Proteomes" id="UP000069135">
    <property type="component" value="Chromosome"/>
</dbReference>
<feature type="transmembrane region" description="Helical" evidence="7">
    <location>
        <begin position="220"/>
        <end position="246"/>
    </location>
</feature>
<evidence type="ECO:0000256" key="3">
    <source>
        <dbReference type="ARBA" id="ARBA00022475"/>
    </source>
</evidence>
<gene>
    <name evidence="8" type="ORF">PeribacterD1_0700</name>
</gene>
<dbReference type="EMBL" id="CP013065">
    <property type="protein sequence ID" value="ALM13374.1"/>
    <property type="molecule type" value="Genomic_DNA"/>
</dbReference>
<accession>A0A0S1SS29</accession>
<feature type="transmembrane region" description="Helical" evidence="7">
    <location>
        <begin position="125"/>
        <end position="146"/>
    </location>
</feature>
<dbReference type="PANTHER" id="PTHR42775:SF1">
    <property type="entry name" value="PERMEASE RV2963-RELATED"/>
    <property type="match status" value="1"/>
</dbReference>